<comment type="caution">
    <text evidence="7">The sequence shown here is derived from an EMBL/GenBank/DDBJ whole genome shotgun (WGS) entry which is preliminary data.</text>
</comment>
<dbReference type="GO" id="GO:0016020">
    <property type="term" value="C:membrane"/>
    <property type="evidence" value="ECO:0007669"/>
    <property type="project" value="UniProtKB-SubCell"/>
</dbReference>
<dbReference type="AlphaFoldDB" id="A0A1Y1SAN4"/>
<keyword evidence="5 6" id="KW-0472">Membrane</keyword>
<sequence length="375" mass="40678">MSMLSHPWARPALLLGGVLGLLWMLHLLSPILLPFVLGAALAYLGDPIVDRLEAWKLSRTAGVCLVFALFGGLGLGMVLILLPLLYEQVAEMVQRIPEFMLWLQQDAAPRVGIVLPEGAHLDVESIKKMITEHWSKAGDLLSQWVGPLTRSGGAMLGLAINLFMVPVVTFYLLRDWDLLVDEIRNLLPRRAEPKISELAREVDDVLGAFITGQLMVMISLGSLYALGLWLIGLDLALLIGFGAGVVSFIPYLGPIVGIVSAGVAMLIQTQELLPLVGVAVVFGLGQFLESVWLTPWLVGDKVGLHPVTVIFAVMAGGQLFGFVGVMLALPVAASLAVLVRHLRAHWLQSDWYAHAELPDFSLHDDAAPESDDTRA</sequence>
<dbReference type="Proteomes" id="UP000192342">
    <property type="component" value="Unassembled WGS sequence"/>
</dbReference>
<gene>
    <name evidence="7" type="ORF">ATO7_16205</name>
</gene>
<dbReference type="GO" id="GO:0055085">
    <property type="term" value="P:transmembrane transport"/>
    <property type="evidence" value="ECO:0007669"/>
    <property type="project" value="TreeGrafter"/>
</dbReference>
<dbReference type="Pfam" id="PF01594">
    <property type="entry name" value="AI-2E_transport"/>
    <property type="match status" value="1"/>
</dbReference>
<keyword evidence="3 6" id="KW-0812">Transmembrane</keyword>
<feature type="transmembrane region" description="Helical" evidence="6">
    <location>
        <begin position="248"/>
        <end position="267"/>
    </location>
</feature>
<feature type="transmembrane region" description="Helical" evidence="6">
    <location>
        <begin position="308"/>
        <end position="339"/>
    </location>
</feature>
<dbReference type="EMBL" id="AQQV01000006">
    <property type="protein sequence ID" value="ORE85043.1"/>
    <property type="molecule type" value="Genomic_DNA"/>
</dbReference>
<evidence type="ECO:0000256" key="1">
    <source>
        <dbReference type="ARBA" id="ARBA00004141"/>
    </source>
</evidence>
<organism evidence="7 8">
    <name type="scientific">Oceanococcus atlanticus</name>
    <dbReference type="NCBI Taxonomy" id="1317117"/>
    <lineage>
        <taxon>Bacteria</taxon>
        <taxon>Pseudomonadati</taxon>
        <taxon>Pseudomonadota</taxon>
        <taxon>Gammaproteobacteria</taxon>
        <taxon>Chromatiales</taxon>
        <taxon>Oceanococcaceae</taxon>
        <taxon>Oceanococcus</taxon>
    </lineage>
</organism>
<evidence type="ECO:0000256" key="5">
    <source>
        <dbReference type="ARBA" id="ARBA00023136"/>
    </source>
</evidence>
<proteinExistence type="inferred from homology"/>
<keyword evidence="8" id="KW-1185">Reference proteome</keyword>
<evidence type="ECO:0000256" key="6">
    <source>
        <dbReference type="SAM" id="Phobius"/>
    </source>
</evidence>
<feature type="transmembrane region" description="Helical" evidence="6">
    <location>
        <begin position="31"/>
        <end position="49"/>
    </location>
</feature>
<reference evidence="7 8" key="1">
    <citation type="submission" date="2013-04" db="EMBL/GenBank/DDBJ databases">
        <title>Oceanococcus atlanticus 22II-S10r2 Genome Sequencing.</title>
        <authorList>
            <person name="Lai Q."/>
            <person name="Li G."/>
            <person name="Shao Z."/>
        </authorList>
    </citation>
    <scope>NUCLEOTIDE SEQUENCE [LARGE SCALE GENOMIC DNA]</scope>
    <source>
        <strain evidence="7 8">22II-S10r2</strain>
    </source>
</reference>
<dbReference type="PANTHER" id="PTHR21716">
    <property type="entry name" value="TRANSMEMBRANE PROTEIN"/>
    <property type="match status" value="1"/>
</dbReference>
<evidence type="ECO:0000313" key="8">
    <source>
        <dbReference type="Proteomes" id="UP000192342"/>
    </source>
</evidence>
<comment type="subcellular location">
    <subcellularLocation>
        <location evidence="1">Membrane</location>
        <topology evidence="1">Multi-pass membrane protein</topology>
    </subcellularLocation>
</comment>
<dbReference type="RefSeq" id="WP_083563490.1">
    <property type="nucleotide sequence ID" value="NZ_AQQV01000006.1"/>
</dbReference>
<dbReference type="STRING" id="1317117.ATO7_16205"/>
<evidence type="ECO:0000313" key="7">
    <source>
        <dbReference type="EMBL" id="ORE85043.1"/>
    </source>
</evidence>
<feature type="transmembrane region" description="Helical" evidence="6">
    <location>
        <begin position="61"/>
        <end position="86"/>
    </location>
</feature>
<protein>
    <submittedName>
        <fullName evidence="7">Permease</fullName>
    </submittedName>
</protein>
<evidence type="ECO:0000256" key="2">
    <source>
        <dbReference type="ARBA" id="ARBA00009773"/>
    </source>
</evidence>
<evidence type="ECO:0000256" key="3">
    <source>
        <dbReference type="ARBA" id="ARBA00022692"/>
    </source>
</evidence>
<dbReference type="PANTHER" id="PTHR21716:SF64">
    <property type="entry name" value="AI-2 TRANSPORT PROTEIN TQSA"/>
    <property type="match status" value="1"/>
</dbReference>
<comment type="similarity">
    <text evidence="2">Belongs to the autoinducer-2 exporter (AI-2E) (TC 2.A.86) family.</text>
</comment>
<name>A0A1Y1SAN4_9GAMM</name>
<keyword evidence="4 6" id="KW-1133">Transmembrane helix</keyword>
<accession>A0A1Y1SAN4</accession>
<dbReference type="InterPro" id="IPR002549">
    <property type="entry name" value="AI-2E-like"/>
</dbReference>
<feature type="transmembrane region" description="Helical" evidence="6">
    <location>
        <begin position="272"/>
        <end position="288"/>
    </location>
</feature>
<feature type="transmembrane region" description="Helical" evidence="6">
    <location>
        <begin position="154"/>
        <end position="173"/>
    </location>
</feature>
<evidence type="ECO:0000256" key="4">
    <source>
        <dbReference type="ARBA" id="ARBA00022989"/>
    </source>
</evidence>